<evidence type="ECO:0000256" key="4">
    <source>
        <dbReference type="ARBA" id="ARBA00010848"/>
    </source>
</evidence>
<gene>
    <name evidence="14" type="ORF">Tdes44962_MAKER09961</name>
</gene>
<dbReference type="AlphaFoldDB" id="A0A9W7SQK8"/>
<proteinExistence type="inferred from homology"/>
<evidence type="ECO:0000256" key="12">
    <source>
        <dbReference type="ARBA" id="ARBA00049097"/>
    </source>
</evidence>
<evidence type="ECO:0000256" key="8">
    <source>
        <dbReference type="ARBA" id="ARBA00022723"/>
    </source>
</evidence>
<evidence type="ECO:0000313" key="14">
    <source>
        <dbReference type="EMBL" id="KAH9826743.1"/>
    </source>
</evidence>
<dbReference type="InterPro" id="IPR036922">
    <property type="entry name" value="Rieske_2Fe-2S_sf"/>
</dbReference>
<dbReference type="SUPFAM" id="SSF55961">
    <property type="entry name" value="Bet v1-like"/>
    <property type="match status" value="1"/>
</dbReference>
<keyword evidence="10" id="KW-0408">Iron</keyword>
<evidence type="ECO:0000256" key="11">
    <source>
        <dbReference type="ARBA" id="ARBA00023014"/>
    </source>
</evidence>
<dbReference type="PRINTS" id="PR00090">
    <property type="entry name" value="RNGDIOXGNASE"/>
</dbReference>
<comment type="catalytic activity">
    <reaction evidence="12">
        <text>choline + 2 reduced [2Fe-2S]-[ferredoxin] + O2 + 2 H(+) = betaine aldehyde hydrate + 2 oxidized [2Fe-2S]-[ferredoxin] + H2O</text>
        <dbReference type="Rhea" id="RHEA:17769"/>
        <dbReference type="Rhea" id="RHEA-COMP:10000"/>
        <dbReference type="Rhea" id="RHEA-COMP:10001"/>
        <dbReference type="ChEBI" id="CHEBI:15354"/>
        <dbReference type="ChEBI" id="CHEBI:15377"/>
        <dbReference type="ChEBI" id="CHEBI:15378"/>
        <dbReference type="ChEBI" id="CHEBI:15379"/>
        <dbReference type="ChEBI" id="CHEBI:15870"/>
        <dbReference type="ChEBI" id="CHEBI:33737"/>
        <dbReference type="ChEBI" id="CHEBI:33738"/>
        <dbReference type="EC" id="1.14.15.7"/>
    </reaction>
</comment>
<dbReference type="Pfam" id="PF00848">
    <property type="entry name" value="Ring_hydroxyl_A"/>
    <property type="match status" value="1"/>
</dbReference>
<keyword evidence="7" id="KW-0001">2Fe-2S</keyword>
<comment type="function">
    <text evidence="2">Catalyzes the first step of the osmoprotectant glycine betaine synthesis.</text>
</comment>
<dbReference type="InterPro" id="IPR015879">
    <property type="entry name" value="Ring_hydroxy_dOase_asu_C_dom"/>
</dbReference>
<dbReference type="EC" id="1.14.15.7" evidence="5"/>
<name>A0A9W7SQK8_9PEZI</name>
<comment type="cofactor">
    <cofactor evidence="1">
        <name>Fe cation</name>
        <dbReference type="ChEBI" id="CHEBI:24875"/>
    </cofactor>
</comment>
<keyword evidence="8" id="KW-0479">Metal-binding</keyword>
<dbReference type="CDD" id="cd00680">
    <property type="entry name" value="RHO_alpha_C"/>
    <property type="match status" value="1"/>
</dbReference>
<reference evidence="14 15" key="2">
    <citation type="journal article" date="2021" name="Curr. Genet.">
        <title>Genetic response to nitrogen starvation in the aggressive Eucalyptus foliar pathogen Teratosphaeria destructans.</title>
        <authorList>
            <person name="Havenga M."/>
            <person name="Wingfield B.D."/>
            <person name="Wingfield M.J."/>
            <person name="Dreyer L.L."/>
            <person name="Roets F."/>
            <person name="Aylward J."/>
        </authorList>
    </citation>
    <scope>NUCLEOTIDE SEQUENCE [LARGE SCALE GENOMIC DNA]</scope>
    <source>
        <strain evidence="14">CMW44962</strain>
    </source>
</reference>
<dbReference type="Gene3D" id="2.102.10.10">
    <property type="entry name" value="Rieske [2Fe-2S] iron-sulphur domain"/>
    <property type="match status" value="1"/>
</dbReference>
<sequence length="411" mass="47748">MWQYLTRRSRTNATQERSQNLPASWYRSDALYELERRAIFSQSWILLTHIIRFSKAGDYQLFTLAGYSFFLIKDRNGSVRGFHNICRHRAYPVVEKACGTASILSCKYHGWSYGLDGRLAKAPRFDEAELDKSSHGLLPVNVHIDKAGFIWANLQAGKPDQSWEEANQEVDQISMFQQFDFSKEFTFDHAWDMDVQANWKSVIDNYNECYHCATAHPLIAGVSDLNKYRVEPLGNRMQHFIFNKASSDTQFRRGIVFLYPTTSVTSTRHRDNFFYIQRMFPVTATTSRIEMEVYRHKDATDQEFQNICAFYNQVLNEDKELCEAAQKNLNAGVFVNGQLHPDKEGGPLHFQSRVREVVMGHREEEHRRGGAEIWPAVPEVFLRPHGRLAEEESFCAKLEAECGNFRRDLVW</sequence>
<feature type="domain" description="Rieske" evidence="13">
    <location>
        <begin position="48"/>
        <end position="126"/>
    </location>
</feature>
<keyword evidence="9" id="KW-0560">Oxidoreductase</keyword>
<dbReference type="GO" id="GO:0019133">
    <property type="term" value="F:choline monooxygenase activity"/>
    <property type="evidence" value="ECO:0007669"/>
    <property type="project" value="UniProtKB-EC"/>
</dbReference>
<dbReference type="GO" id="GO:0005506">
    <property type="term" value="F:iron ion binding"/>
    <property type="evidence" value="ECO:0007669"/>
    <property type="project" value="InterPro"/>
</dbReference>
<evidence type="ECO:0000256" key="2">
    <source>
        <dbReference type="ARBA" id="ARBA00002149"/>
    </source>
</evidence>
<comment type="caution">
    <text evidence="14">The sequence shown here is derived from an EMBL/GenBank/DDBJ whole genome shotgun (WGS) entry which is preliminary data.</text>
</comment>
<dbReference type="Pfam" id="PF00355">
    <property type="entry name" value="Rieske"/>
    <property type="match status" value="1"/>
</dbReference>
<dbReference type="PROSITE" id="PS51296">
    <property type="entry name" value="RIESKE"/>
    <property type="match status" value="1"/>
</dbReference>
<keyword evidence="15" id="KW-1185">Reference proteome</keyword>
<dbReference type="CDD" id="cd03469">
    <property type="entry name" value="Rieske_RO_Alpha_N"/>
    <property type="match status" value="1"/>
</dbReference>
<evidence type="ECO:0000256" key="6">
    <source>
        <dbReference type="ARBA" id="ARBA00014931"/>
    </source>
</evidence>
<evidence type="ECO:0000256" key="7">
    <source>
        <dbReference type="ARBA" id="ARBA00022714"/>
    </source>
</evidence>
<dbReference type="OrthoDB" id="426882at2759"/>
<dbReference type="PANTHER" id="PTHR43756:SF5">
    <property type="entry name" value="CHOLINE MONOOXYGENASE, CHLOROPLASTIC"/>
    <property type="match status" value="1"/>
</dbReference>
<comment type="pathway">
    <text evidence="3">Amine and polyamine biosynthesis; betaine biosynthesis via choline pathway; betaine aldehyde from choline (monooxygenase route): step 1/1.</text>
</comment>
<evidence type="ECO:0000256" key="1">
    <source>
        <dbReference type="ARBA" id="ARBA00001962"/>
    </source>
</evidence>
<dbReference type="SUPFAM" id="SSF50022">
    <property type="entry name" value="ISP domain"/>
    <property type="match status" value="1"/>
</dbReference>
<dbReference type="Gene3D" id="3.90.380.10">
    <property type="entry name" value="Naphthalene 1,2-dioxygenase Alpha Subunit, Chain A, domain 1"/>
    <property type="match status" value="2"/>
</dbReference>
<dbReference type="Proteomes" id="UP001138500">
    <property type="component" value="Unassembled WGS sequence"/>
</dbReference>
<evidence type="ECO:0000256" key="3">
    <source>
        <dbReference type="ARBA" id="ARBA00004866"/>
    </source>
</evidence>
<evidence type="ECO:0000259" key="13">
    <source>
        <dbReference type="PROSITE" id="PS51296"/>
    </source>
</evidence>
<comment type="similarity">
    <text evidence="4">Belongs to the choline monooxygenase family.</text>
</comment>
<evidence type="ECO:0000256" key="9">
    <source>
        <dbReference type="ARBA" id="ARBA00023002"/>
    </source>
</evidence>
<evidence type="ECO:0000313" key="15">
    <source>
        <dbReference type="Proteomes" id="UP001138500"/>
    </source>
</evidence>
<dbReference type="InterPro" id="IPR001663">
    <property type="entry name" value="Rng_hydr_dOase-A"/>
</dbReference>
<dbReference type="InterPro" id="IPR017941">
    <property type="entry name" value="Rieske_2Fe-2S"/>
</dbReference>
<dbReference type="EMBL" id="RIBY02001958">
    <property type="protein sequence ID" value="KAH9826743.1"/>
    <property type="molecule type" value="Genomic_DNA"/>
</dbReference>
<evidence type="ECO:0000256" key="10">
    <source>
        <dbReference type="ARBA" id="ARBA00023004"/>
    </source>
</evidence>
<protein>
    <recommendedName>
        <fullName evidence="6">Choline monooxygenase, chloroplastic</fullName>
        <ecNumber evidence="5">1.14.15.7</ecNumber>
    </recommendedName>
</protein>
<reference evidence="14 15" key="1">
    <citation type="journal article" date="2018" name="IMA Fungus">
        <title>IMA Genome-F 10: Nine draft genome sequences of Claviceps purpurea s.lat., including C. arundinis, C. humidiphila, and C. cf. spartinae, pseudomolecules for the pitch canker pathogen Fusarium circinatum, draft genome of Davidsoniella eucalypti, Grosmannia galeiformis, Quambalaria eucalypti, and Teratosphaeria destructans.</title>
        <authorList>
            <person name="Wingfield B.D."/>
            <person name="Liu M."/>
            <person name="Nguyen H.D."/>
            <person name="Lane F.A."/>
            <person name="Morgan S.W."/>
            <person name="De Vos L."/>
            <person name="Wilken P.M."/>
            <person name="Duong T.A."/>
            <person name="Aylward J."/>
            <person name="Coetzee M.P."/>
            <person name="Dadej K."/>
            <person name="De Beer Z.W."/>
            <person name="Findlay W."/>
            <person name="Havenga M."/>
            <person name="Kolarik M."/>
            <person name="Menzies J.G."/>
            <person name="Naidoo K."/>
            <person name="Pochopski O."/>
            <person name="Shoukouhi P."/>
            <person name="Santana Q.C."/>
            <person name="Seifert K.A."/>
            <person name="Soal N."/>
            <person name="Steenkamp E.T."/>
            <person name="Tatham C.T."/>
            <person name="van der Nest M.A."/>
            <person name="Wingfield M.J."/>
        </authorList>
    </citation>
    <scope>NUCLEOTIDE SEQUENCE [LARGE SCALE GENOMIC DNA]</scope>
    <source>
        <strain evidence="14">CMW44962</strain>
    </source>
</reference>
<dbReference type="GO" id="GO:0051537">
    <property type="term" value="F:2 iron, 2 sulfur cluster binding"/>
    <property type="evidence" value="ECO:0007669"/>
    <property type="project" value="UniProtKB-KW"/>
</dbReference>
<keyword evidence="11" id="KW-0411">Iron-sulfur</keyword>
<evidence type="ECO:0000256" key="5">
    <source>
        <dbReference type="ARBA" id="ARBA00012763"/>
    </source>
</evidence>
<organism evidence="14 15">
    <name type="scientific">Teratosphaeria destructans</name>
    <dbReference type="NCBI Taxonomy" id="418781"/>
    <lineage>
        <taxon>Eukaryota</taxon>
        <taxon>Fungi</taxon>
        <taxon>Dikarya</taxon>
        <taxon>Ascomycota</taxon>
        <taxon>Pezizomycotina</taxon>
        <taxon>Dothideomycetes</taxon>
        <taxon>Dothideomycetidae</taxon>
        <taxon>Mycosphaerellales</taxon>
        <taxon>Teratosphaeriaceae</taxon>
        <taxon>Teratosphaeria</taxon>
    </lineage>
</organism>
<dbReference type="PANTHER" id="PTHR43756">
    <property type="entry name" value="CHOLINE MONOOXYGENASE, CHLOROPLASTIC"/>
    <property type="match status" value="1"/>
</dbReference>
<accession>A0A9W7SQK8</accession>